<evidence type="ECO:0000256" key="3">
    <source>
        <dbReference type="ARBA" id="ARBA00022729"/>
    </source>
</evidence>
<reference evidence="6" key="1">
    <citation type="submission" date="2022-03" db="EMBL/GenBank/DDBJ databases">
        <title>ESBL-producing Moellerella wisconsensis and Escherichia marmotae isolated from wild game meat.</title>
        <authorList>
            <person name="Biggel M."/>
        </authorList>
    </citation>
    <scope>NUCLEOTIDE SEQUENCE</scope>
    <source>
        <strain evidence="6">W51</strain>
    </source>
</reference>
<organism evidence="6 7">
    <name type="scientific">Moellerella wisconsensis</name>
    <dbReference type="NCBI Taxonomy" id="158849"/>
    <lineage>
        <taxon>Bacteria</taxon>
        <taxon>Pseudomonadati</taxon>
        <taxon>Pseudomonadota</taxon>
        <taxon>Gammaproteobacteria</taxon>
        <taxon>Enterobacterales</taxon>
        <taxon>Morganellaceae</taxon>
        <taxon>Moellerella</taxon>
    </lineage>
</organism>
<dbReference type="AlphaFoldDB" id="A0A9Q8Q1R2"/>
<evidence type="ECO:0000256" key="4">
    <source>
        <dbReference type="ARBA" id="ARBA00023263"/>
    </source>
</evidence>
<dbReference type="SUPFAM" id="SSF49401">
    <property type="entry name" value="Bacterial adhesins"/>
    <property type="match status" value="1"/>
</dbReference>
<feature type="domain" description="Fimbrial-type adhesion" evidence="5">
    <location>
        <begin position="24"/>
        <end position="170"/>
    </location>
</feature>
<dbReference type="GO" id="GO:0043709">
    <property type="term" value="P:cell adhesion involved in single-species biofilm formation"/>
    <property type="evidence" value="ECO:0007669"/>
    <property type="project" value="TreeGrafter"/>
</dbReference>
<dbReference type="InterPro" id="IPR050263">
    <property type="entry name" value="Bact_Fimbrial_Adh_Pro"/>
</dbReference>
<dbReference type="GeneID" id="79715708"/>
<comment type="subcellular location">
    <subcellularLocation>
        <location evidence="1">Fimbrium</location>
    </subcellularLocation>
</comment>
<name>A0A9Q8Q1R2_9GAMM</name>
<dbReference type="Proteomes" id="UP000829116">
    <property type="component" value="Chromosome"/>
</dbReference>
<dbReference type="EMBL" id="CP093245">
    <property type="protein sequence ID" value="UNH30865.1"/>
    <property type="molecule type" value="Genomic_DNA"/>
</dbReference>
<dbReference type="GO" id="GO:0009289">
    <property type="term" value="C:pilus"/>
    <property type="evidence" value="ECO:0007669"/>
    <property type="project" value="UniProtKB-SubCell"/>
</dbReference>
<dbReference type="RefSeq" id="WP_047256541.1">
    <property type="nucleotide sequence ID" value="NZ_CAWMFK010000082.1"/>
</dbReference>
<sequence>MNKIFLLYILSLLSFNLYADQAKINITAKVLTTTCSISSGSTDFIVNMKNSNLRGQPVGVPFGKAPFSITLDNCPESINLAHITFRGESDPVMSNLLKISDDEDASATGIAIALYDDKENIIDISKNNTDFIIKHDIDNYIFNFSAAYIKTSEMTSSGKVVAVAYFDINYE</sequence>
<protein>
    <submittedName>
        <fullName evidence="6">Type 1 fimbrial protein</fullName>
    </submittedName>
</protein>
<dbReference type="PANTHER" id="PTHR33420:SF3">
    <property type="entry name" value="FIMBRIAL SUBUNIT ELFA"/>
    <property type="match status" value="1"/>
</dbReference>
<accession>A0A9Q8Q1R2</accession>
<evidence type="ECO:0000256" key="2">
    <source>
        <dbReference type="ARBA" id="ARBA00006671"/>
    </source>
</evidence>
<dbReference type="InterPro" id="IPR008966">
    <property type="entry name" value="Adhesion_dom_sf"/>
</dbReference>
<gene>
    <name evidence="6" type="ORF">MNY72_00605</name>
</gene>
<evidence type="ECO:0000259" key="5">
    <source>
        <dbReference type="Pfam" id="PF00419"/>
    </source>
</evidence>
<comment type="similarity">
    <text evidence="2">Belongs to the fimbrial protein family.</text>
</comment>
<evidence type="ECO:0000313" key="6">
    <source>
        <dbReference type="EMBL" id="UNH30865.1"/>
    </source>
</evidence>
<keyword evidence="4" id="KW-0281">Fimbrium</keyword>
<evidence type="ECO:0000256" key="1">
    <source>
        <dbReference type="ARBA" id="ARBA00004561"/>
    </source>
</evidence>
<dbReference type="Gene3D" id="2.60.40.1090">
    <property type="entry name" value="Fimbrial-type adhesion domain"/>
    <property type="match status" value="1"/>
</dbReference>
<proteinExistence type="inferred from homology"/>
<dbReference type="InterPro" id="IPR036937">
    <property type="entry name" value="Adhesion_dom_fimbrial_sf"/>
</dbReference>
<dbReference type="PANTHER" id="PTHR33420">
    <property type="entry name" value="FIMBRIAL SUBUNIT ELFA-RELATED"/>
    <property type="match status" value="1"/>
</dbReference>
<dbReference type="InterPro" id="IPR000259">
    <property type="entry name" value="Adhesion_dom_fimbrial"/>
</dbReference>
<evidence type="ECO:0000313" key="7">
    <source>
        <dbReference type="Proteomes" id="UP000829116"/>
    </source>
</evidence>
<dbReference type="Pfam" id="PF00419">
    <property type="entry name" value="Fimbrial"/>
    <property type="match status" value="1"/>
</dbReference>
<keyword evidence="3" id="KW-0732">Signal</keyword>